<dbReference type="EMBL" id="JAKZFC010000001">
    <property type="protein sequence ID" value="MCH7321063.1"/>
    <property type="molecule type" value="Genomic_DNA"/>
</dbReference>
<proteinExistence type="predicted"/>
<sequence>MKQNLSNEKFTKLSIVEVPDGVIGNIHQFRNFDPSRIVHYEIKSERLLLFMDEEMRVEAMTEFRSTAEAFHYEVGRGVRPEVEAFYRFDYKDDFSELLFTVDRIKYEQDISAEMIEMSIVEDAIKYQIYSRRPIHVQVKYIDYATNQIFVQRNYPVER</sequence>
<protein>
    <recommendedName>
        <fullName evidence="3">DUF2634 domain-containing protein</fullName>
    </recommendedName>
</protein>
<dbReference type="RefSeq" id="WP_241368105.1">
    <property type="nucleotide sequence ID" value="NZ_JAKZFC010000001.1"/>
</dbReference>
<evidence type="ECO:0008006" key="3">
    <source>
        <dbReference type="Google" id="ProtNLM"/>
    </source>
</evidence>
<comment type="caution">
    <text evidence="1">The sequence shown here is derived from an EMBL/GenBank/DDBJ whole genome shotgun (WGS) entry which is preliminary data.</text>
</comment>
<reference evidence="1 2" key="1">
    <citation type="submission" date="2022-03" db="EMBL/GenBank/DDBJ databases">
        <authorList>
            <person name="Jo J.-H."/>
            <person name="Im W.-T."/>
        </authorList>
    </citation>
    <scope>NUCLEOTIDE SEQUENCE [LARGE SCALE GENOMIC DNA]</scope>
    <source>
        <strain evidence="1 2">MA9</strain>
    </source>
</reference>
<dbReference type="Proteomes" id="UP001316087">
    <property type="component" value="Unassembled WGS sequence"/>
</dbReference>
<name>A0ABS9U9Q4_9BACL</name>
<keyword evidence="2" id="KW-1185">Reference proteome</keyword>
<evidence type="ECO:0000313" key="1">
    <source>
        <dbReference type="EMBL" id="MCH7321063.1"/>
    </source>
</evidence>
<gene>
    <name evidence="1" type="ORF">LZ480_04090</name>
</gene>
<organism evidence="1 2">
    <name type="scientific">Solibacillus palustris</name>
    <dbReference type="NCBI Taxonomy" id="2908203"/>
    <lineage>
        <taxon>Bacteria</taxon>
        <taxon>Bacillati</taxon>
        <taxon>Bacillota</taxon>
        <taxon>Bacilli</taxon>
        <taxon>Bacillales</taxon>
        <taxon>Caryophanaceae</taxon>
        <taxon>Solibacillus</taxon>
    </lineage>
</organism>
<accession>A0ABS9U9Q4</accession>
<evidence type="ECO:0000313" key="2">
    <source>
        <dbReference type="Proteomes" id="UP001316087"/>
    </source>
</evidence>